<evidence type="ECO:0000313" key="1">
    <source>
        <dbReference type="EMBL" id="KAI3766748.1"/>
    </source>
</evidence>
<dbReference type="EMBL" id="CM042011">
    <property type="protein sequence ID" value="KAI3766748.1"/>
    <property type="molecule type" value="Genomic_DNA"/>
</dbReference>
<keyword evidence="2" id="KW-1185">Reference proteome</keyword>
<sequence>MFQFVCLPPSPSPSQSPSPNTTITPPVLHHKIRSTGNWLNCHLRNVVILVSSIYVLVVRCESLAPEEGERERNALLEFKSSLENADKVLGNWNNPPRFPCPQVGSGSPTPRTSWTGVICYNGNVWGLQLDDMKLSGEIDVDALLQLGQLRSLSLMNNKFEGPLPEFRKLGALKALYICKNKLFRDIDDDAFIGMSSLKRLRIADNKFSGEVPTSLATSARLVELRIENNQFNGPIPNFPPTLVIFNVSNNRLEGPIPPSLRDFADASCFLGNPELCGPPLGSVCDEYDYSTYPPPTTTKTDDKMSMLAVIVMIISTLIAIAAIATLFMLYIMGKSRKDMRDYTDESSFSTCTSLGGVGVMVTEQQFDPKMSPAVLGAQAKLTFLRDDEATFDLHDLLRASAQVLGSGSFGSAYKAVLLDGHAVVVKRFRQMTNCGKEEFHEHMRRLGRLSHPNLLPLIAYYYRKQEKLLVFNFVHNGSLQRQLHGKHTAKKQGLDWPTRLKIIKGVAKGLDYLYTELPNLLVPHGNLKSSNVLVDKSMQPLLIDYTLVPVVNVEQAQNSMVAYKAPEYIKHGRISKKLDVWSLGILILETMTGKLPANCLTQGQASKYGSELERWVESIEGEAVEEVFDKDMKDIENAQGQMVKLLKIGLECCEVDVEKRQEMEEVVNKIQQLDERDN</sequence>
<dbReference type="Proteomes" id="UP001055811">
    <property type="component" value="Linkage Group LG03"/>
</dbReference>
<gene>
    <name evidence="1" type="ORF">L2E82_16819</name>
</gene>
<reference evidence="2" key="1">
    <citation type="journal article" date="2022" name="Mol. Ecol. Resour.">
        <title>The genomes of chicory, endive, great burdock and yacon provide insights into Asteraceae palaeo-polyploidization history and plant inulin production.</title>
        <authorList>
            <person name="Fan W."/>
            <person name="Wang S."/>
            <person name="Wang H."/>
            <person name="Wang A."/>
            <person name="Jiang F."/>
            <person name="Liu H."/>
            <person name="Zhao H."/>
            <person name="Xu D."/>
            <person name="Zhang Y."/>
        </authorList>
    </citation>
    <scope>NUCLEOTIDE SEQUENCE [LARGE SCALE GENOMIC DNA]</scope>
    <source>
        <strain evidence="2">cv. Punajuju</strain>
    </source>
</reference>
<evidence type="ECO:0000313" key="2">
    <source>
        <dbReference type="Proteomes" id="UP001055811"/>
    </source>
</evidence>
<organism evidence="1 2">
    <name type="scientific">Cichorium intybus</name>
    <name type="common">Chicory</name>
    <dbReference type="NCBI Taxonomy" id="13427"/>
    <lineage>
        <taxon>Eukaryota</taxon>
        <taxon>Viridiplantae</taxon>
        <taxon>Streptophyta</taxon>
        <taxon>Embryophyta</taxon>
        <taxon>Tracheophyta</taxon>
        <taxon>Spermatophyta</taxon>
        <taxon>Magnoliopsida</taxon>
        <taxon>eudicotyledons</taxon>
        <taxon>Gunneridae</taxon>
        <taxon>Pentapetalae</taxon>
        <taxon>asterids</taxon>
        <taxon>campanulids</taxon>
        <taxon>Asterales</taxon>
        <taxon>Asteraceae</taxon>
        <taxon>Cichorioideae</taxon>
        <taxon>Cichorieae</taxon>
        <taxon>Cichoriinae</taxon>
        <taxon>Cichorium</taxon>
    </lineage>
</organism>
<name>A0ACB9F5X7_CICIN</name>
<accession>A0ACB9F5X7</accession>
<reference evidence="1 2" key="2">
    <citation type="journal article" date="2022" name="Mol. Ecol. Resour.">
        <title>The genomes of chicory, endive, great burdock and yacon provide insights into Asteraceae paleo-polyploidization history and plant inulin production.</title>
        <authorList>
            <person name="Fan W."/>
            <person name="Wang S."/>
            <person name="Wang H."/>
            <person name="Wang A."/>
            <person name="Jiang F."/>
            <person name="Liu H."/>
            <person name="Zhao H."/>
            <person name="Xu D."/>
            <person name="Zhang Y."/>
        </authorList>
    </citation>
    <scope>NUCLEOTIDE SEQUENCE [LARGE SCALE GENOMIC DNA]</scope>
    <source>
        <strain evidence="2">cv. Punajuju</strain>
        <tissue evidence="1">Leaves</tissue>
    </source>
</reference>
<protein>
    <submittedName>
        <fullName evidence="1">Uncharacterized protein</fullName>
    </submittedName>
</protein>
<comment type="caution">
    <text evidence="1">The sequence shown here is derived from an EMBL/GenBank/DDBJ whole genome shotgun (WGS) entry which is preliminary data.</text>
</comment>
<proteinExistence type="predicted"/>